<comment type="caution">
    <text evidence="1">The sequence shown here is derived from an EMBL/GenBank/DDBJ whole genome shotgun (WGS) entry which is preliminary data.</text>
</comment>
<dbReference type="Proteomes" id="UP000317650">
    <property type="component" value="Chromosome 4"/>
</dbReference>
<organism evidence="1 2">
    <name type="scientific">Musa balbisiana</name>
    <name type="common">Banana</name>
    <dbReference type="NCBI Taxonomy" id="52838"/>
    <lineage>
        <taxon>Eukaryota</taxon>
        <taxon>Viridiplantae</taxon>
        <taxon>Streptophyta</taxon>
        <taxon>Embryophyta</taxon>
        <taxon>Tracheophyta</taxon>
        <taxon>Spermatophyta</taxon>
        <taxon>Magnoliopsida</taxon>
        <taxon>Liliopsida</taxon>
        <taxon>Zingiberales</taxon>
        <taxon>Musaceae</taxon>
        <taxon>Musa</taxon>
    </lineage>
</organism>
<name>A0A4S8KE45_MUSBA</name>
<accession>A0A4S8KE45</accession>
<dbReference type="EMBL" id="PYDT01000001">
    <property type="protein sequence ID" value="THU73492.1"/>
    <property type="molecule type" value="Genomic_DNA"/>
</dbReference>
<reference evidence="1 2" key="1">
    <citation type="journal article" date="2019" name="Nat. Plants">
        <title>Genome sequencing of Musa balbisiana reveals subgenome evolution and function divergence in polyploid bananas.</title>
        <authorList>
            <person name="Yao X."/>
        </authorList>
    </citation>
    <scope>NUCLEOTIDE SEQUENCE [LARGE SCALE GENOMIC DNA]</scope>
    <source>
        <strain evidence="2">cv. DH-PKW</strain>
        <tissue evidence="1">Leaves</tissue>
    </source>
</reference>
<gene>
    <name evidence="1" type="ORF">C4D60_Mb04t23440</name>
</gene>
<evidence type="ECO:0000313" key="1">
    <source>
        <dbReference type="EMBL" id="THU73492.1"/>
    </source>
</evidence>
<sequence>MPQLIALPVTLPASITPSSRVLIQSHHQVDYKCCTTNVMKVNSHHNSSAVLTVIKKKKKKKKRYSKISLK</sequence>
<keyword evidence="2" id="KW-1185">Reference proteome</keyword>
<protein>
    <submittedName>
        <fullName evidence="1">Uncharacterized protein</fullName>
    </submittedName>
</protein>
<dbReference type="AlphaFoldDB" id="A0A4S8KE45"/>
<evidence type="ECO:0000313" key="2">
    <source>
        <dbReference type="Proteomes" id="UP000317650"/>
    </source>
</evidence>
<proteinExistence type="predicted"/>